<dbReference type="STRING" id="412690.SAMN04489834_0432"/>
<name>A0A1H1MM80_9MICO</name>
<dbReference type="Proteomes" id="UP000181956">
    <property type="component" value="Chromosome I"/>
</dbReference>
<feature type="compositionally biased region" description="Basic and acidic residues" evidence="2">
    <location>
        <begin position="237"/>
        <end position="248"/>
    </location>
</feature>
<proteinExistence type="predicted"/>
<feature type="region of interest" description="Disordered" evidence="2">
    <location>
        <begin position="227"/>
        <end position="248"/>
    </location>
</feature>
<keyword evidence="5" id="KW-1185">Reference proteome</keyword>
<dbReference type="EMBL" id="LT629742">
    <property type="protein sequence ID" value="SDR87807.1"/>
    <property type="molecule type" value="Genomic_DNA"/>
</dbReference>
<evidence type="ECO:0000256" key="2">
    <source>
        <dbReference type="SAM" id="MobiDB-lite"/>
    </source>
</evidence>
<dbReference type="SMART" id="SM00894">
    <property type="entry name" value="Excalibur"/>
    <property type="match status" value="1"/>
</dbReference>
<evidence type="ECO:0000313" key="5">
    <source>
        <dbReference type="Proteomes" id="UP000181956"/>
    </source>
</evidence>
<organism evidence="4 5">
    <name type="scientific">Microterricola viridarii</name>
    <dbReference type="NCBI Taxonomy" id="412690"/>
    <lineage>
        <taxon>Bacteria</taxon>
        <taxon>Bacillati</taxon>
        <taxon>Actinomycetota</taxon>
        <taxon>Actinomycetes</taxon>
        <taxon>Micrococcales</taxon>
        <taxon>Microbacteriaceae</taxon>
        <taxon>Microterricola</taxon>
    </lineage>
</organism>
<gene>
    <name evidence="4" type="ORF">SAMN04489834_0432</name>
</gene>
<keyword evidence="1" id="KW-0175">Coiled coil</keyword>
<dbReference type="Pfam" id="PF05901">
    <property type="entry name" value="Excalibur"/>
    <property type="match status" value="1"/>
</dbReference>
<feature type="domain" description="Excalibur calcium-binding" evidence="3">
    <location>
        <begin position="212"/>
        <end position="248"/>
    </location>
</feature>
<evidence type="ECO:0000313" key="4">
    <source>
        <dbReference type="EMBL" id="SDR87807.1"/>
    </source>
</evidence>
<sequence length="248" mass="25414">MSGPSQQEAPLRRLEGAAERSRGCLKAAAAPPLWWERIARVGCTVRVSYLESENFRVMPRTTPPIPNEAETPRASFFTKPTTRRTAAFVSGGALLLGLIFGSSAAGASGSSEIAELKSELAQSEEASLGLAAELEQLESDHESISASEAKKTKTIAALQADAGTAATAAIAQAEKITALEAELAAAAAAVAAAAPPEPAPAPVADTPVTNTYFKNCTAVRNAGAAPIRAGDPGYGSHLDRDGDGVGCE</sequence>
<reference evidence="5" key="1">
    <citation type="submission" date="2016-10" db="EMBL/GenBank/DDBJ databases">
        <authorList>
            <person name="Varghese N."/>
            <person name="Submissions S."/>
        </authorList>
    </citation>
    <scope>NUCLEOTIDE SEQUENCE [LARGE SCALE GENOMIC DNA]</scope>
    <source>
        <strain evidence="5">DSM 21772</strain>
    </source>
</reference>
<protein>
    <submittedName>
        <fullName evidence="4">Excalibur calcium-binding domain-containing protein</fullName>
    </submittedName>
</protein>
<accession>A0A1H1MM80</accession>
<feature type="coiled-coil region" evidence="1">
    <location>
        <begin position="113"/>
        <end position="140"/>
    </location>
</feature>
<evidence type="ECO:0000259" key="3">
    <source>
        <dbReference type="SMART" id="SM00894"/>
    </source>
</evidence>
<dbReference type="InterPro" id="IPR008613">
    <property type="entry name" value="Excalibur_Ca-bd_domain"/>
</dbReference>
<dbReference type="AlphaFoldDB" id="A0A1H1MM80"/>
<evidence type="ECO:0000256" key="1">
    <source>
        <dbReference type="SAM" id="Coils"/>
    </source>
</evidence>